<proteinExistence type="predicted"/>
<feature type="region of interest" description="Disordered" evidence="1">
    <location>
        <begin position="31"/>
        <end position="50"/>
    </location>
</feature>
<protein>
    <submittedName>
        <fullName evidence="2">Uncharacterized protein</fullName>
    </submittedName>
</protein>
<dbReference type="AlphaFoldDB" id="U9TP38"/>
<organism evidence="2">
    <name type="scientific">Rhizophagus irregularis (strain DAOM 181602 / DAOM 197198 / MUCL 43194)</name>
    <name type="common">Arbuscular mycorrhizal fungus</name>
    <name type="synonym">Glomus intraradices</name>
    <dbReference type="NCBI Taxonomy" id="747089"/>
    <lineage>
        <taxon>Eukaryota</taxon>
        <taxon>Fungi</taxon>
        <taxon>Fungi incertae sedis</taxon>
        <taxon>Mucoromycota</taxon>
        <taxon>Glomeromycotina</taxon>
        <taxon>Glomeromycetes</taxon>
        <taxon>Glomerales</taxon>
        <taxon>Glomeraceae</taxon>
        <taxon>Rhizophagus</taxon>
    </lineage>
</organism>
<evidence type="ECO:0000313" key="2">
    <source>
        <dbReference type="EMBL" id="ESA08058.1"/>
    </source>
</evidence>
<dbReference type="HOGENOM" id="CLU_3125754_0_0_1"/>
<evidence type="ECO:0000256" key="1">
    <source>
        <dbReference type="SAM" id="MobiDB-lite"/>
    </source>
</evidence>
<reference evidence="2" key="1">
    <citation type="submission" date="2013-07" db="EMBL/GenBank/DDBJ databases">
        <title>The genome of an arbuscular mycorrhizal fungus provides insights into the evolution of the oldest plant symbiosis.</title>
        <authorList>
            <consortium name="DOE Joint Genome Institute"/>
            <person name="Tisserant E."/>
            <person name="Malbreil M."/>
            <person name="Kuo A."/>
            <person name="Kohler A."/>
            <person name="Symeonidi A."/>
            <person name="Balestrini R."/>
            <person name="Charron P."/>
            <person name="Duensing N."/>
            <person name="Frei-dit-Frey N."/>
            <person name="Gianinazzi-Pearson V."/>
            <person name="Gilbert B."/>
            <person name="Handa Y."/>
            <person name="Hijri M."/>
            <person name="Kaul R."/>
            <person name="Kawaguchi M."/>
            <person name="Krajinski F."/>
            <person name="Lammers P."/>
            <person name="Lapierre D."/>
            <person name="Masclaux F.G."/>
            <person name="Murat C."/>
            <person name="Morin E."/>
            <person name="Ndikumana S."/>
            <person name="Pagni M."/>
            <person name="Petitpierre D."/>
            <person name="Requena N."/>
            <person name="Rosikiewicz P."/>
            <person name="Riley R."/>
            <person name="Saito K."/>
            <person name="San Clemente H."/>
            <person name="Shapiro H."/>
            <person name="van Tuinen D."/>
            <person name="Becard G."/>
            <person name="Bonfante P."/>
            <person name="Paszkowski U."/>
            <person name="Shachar-Hill Y."/>
            <person name="Young J.P."/>
            <person name="Sanders I.R."/>
            <person name="Henrissat B."/>
            <person name="Rensing S.A."/>
            <person name="Grigoriev I.V."/>
            <person name="Corradi N."/>
            <person name="Roux C."/>
            <person name="Martin F."/>
        </authorList>
    </citation>
    <scope>NUCLEOTIDE SEQUENCE</scope>
    <source>
        <strain evidence="2">DAOM 197198</strain>
    </source>
</reference>
<sequence length="50" mass="5958">MLIATIFAKFGEMDSIKCTFSETSFRRNVPLVNRSRQKQKREKRQLCNHL</sequence>
<gene>
    <name evidence="2" type="ORF">GLOINDRAFT_32153</name>
</gene>
<name>U9TP38_RHIID</name>
<dbReference type="EMBL" id="KI289625">
    <property type="protein sequence ID" value="ESA08058.1"/>
    <property type="molecule type" value="Genomic_DNA"/>
</dbReference>
<accession>U9TP38</accession>